<evidence type="ECO:0000313" key="2">
    <source>
        <dbReference type="EMBL" id="KXZ48716.1"/>
    </source>
</evidence>
<gene>
    <name evidence="2" type="ORF">GPECTOR_26g619</name>
</gene>
<dbReference type="EMBL" id="LSYV01000027">
    <property type="protein sequence ID" value="KXZ48716.1"/>
    <property type="molecule type" value="Genomic_DNA"/>
</dbReference>
<feature type="compositionally biased region" description="Polar residues" evidence="1">
    <location>
        <begin position="157"/>
        <end position="166"/>
    </location>
</feature>
<feature type="compositionally biased region" description="Gly residues" evidence="1">
    <location>
        <begin position="748"/>
        <end position="758"/>
    </location>
</feature>
<organism evidence="2 3">
    <name type="scientific">Gonium pectorale</name>
    <name type="common">Green alga</name>
    <dbReference type="NCBI Taxonomy" id="33097"/>
    <lineage>
        <taxon>Eukaryota</taxon>
        <taxon>Viridiplantae</taxon>
        <taxon>Chlorophyta</taxon>
        <taxon>core chlorophytes</taxon>
        <taxon>Chlorophyceae</taxon>
        <taxon>CS clade</taxon>
        <taxon>Chlamydomonadales</taxon>
        <taxon>Volvocaceae</taxon>
        <taxon>Gonium</taxon>
    </lineage>
</organism>
<feature type="region of interest" description="Disordered" evidence="1">
    <location>
        <begin position="120"/>
        <end position="243"/>
    </location>
</feature>
<protein>
    <submittedName>
        <fullName evidence="2">Uncharacterized protein</fullName>
    </submittedName>
</protein>
<dbReference type="OrthoDB" id="553395at2759"/>
<comment type="caution">
    <text evidence="2">The sequence shown here is derived from an EMBL/GenBank/DDBJ whole genome shotgun (WGS) entry which is preliminary data.</text>
</comment>
<feature type="region of interest" description="Disordered" evidence="1">
    <location>
        <begin position="740"/>
        <end position="780"/>
    </location>
</feature>
<dbReference type="Proteomes" id="UP000075714">
    <property type="component" value="Unassembled WGS sequence"/>
</dbReference>
<reference evidence="3" key="1">
    <citation type="journal article" date="2016" name="Nat. Commun.">
        <title>The Gonium pectorale genome demonstrates co-option of cell cycle regulation during the evolution of multicellularity.</title>
        <authorList>
            <person name="Hanschen E.R."/>
            <person name="Marriage T.N."/>
            <person name="Ferris P.J."/>
            <person name="Hamaji T."/>
            <person name="Toyoda A."/>
            <person name="Fujiyama A."/>
            <person name="Neme R."/>
            <person name="Noguchi H."/>
            <person name="Minakuchi Y."/>
            <person name="Suzuki M."/>
            <person name="Kawai-Toyooka H."/>
            <person name="Smith D.R."/>
            <person name="Sparks H."/>
            <person name="Anderson J."/>
            <person name="Bakaric R."/>
            <person name="Luria V."/>
            <person name="Karger A."/>
            <person name="Kirschner M.W."/>
            <person name="Durand P.M."/>
            <person name="Michod R.E."/>
            <person name="Nozaki H."/>
            <person name="Olson B.J."/>
        </authorList>
    </citation>
    <scope>NUCLEOTIDE SEQUENCE [LARGE SCALE GENOMIC DNA]</scope>
    <source>
        <strain evidence="3">NIES-2863</strain>
    </source>
</reference>
<feature type="compositionally biased region" description="Basic and acidic residues" evidence="1">
    <location>
        <begin position="356"/>
        <end position="369"/>
    </location>
</feature>
<feature type="compositionally biased region" description="Low complexity" evidence="1">
    <location>
        <begin position="226"/>
        <end position="236"/>
    </location>
</feature>
<feature type="compositionally biased region" description="Pro residues" evidence="1">
    <location>
        <begin position="37"/>
        <end position="46"/>
    </location>
</feature>
<feature type="region of interest" description="Disordered" evidence="1">
    <location>
        <begin position="1"/>
        <end position="49"/>
    </location>
</feature>
<accession>A0A150GFV9</accession>
<name>A0A150GFV9_GONPE</name>
<feature type="region of interest" description="Disordered" evidence="1">
    <location>
        <begin position="346"/>
        <end position="370"/>
    </location>
</feature>
<evidence type="ECO:0000256" key="1">
    <source>
        <dbReference type="SAM" id="MobiDB-lite"/>
    </source>
</evidence>
<keyword evidence="3" id="KW-1185">Reference proteome</keyword>
<feature type="region of interest" description="Disordered" evidence="1">
    <location>
        <begin position="1062"/>
        <end position="1101"/>
    </location>
</feature>
<feature type="compositionally biased region" description="Pro residues" evidence="1">
    <location>
        <begin position="134"/>
        <end position="147"/>
    </location>
</feature>
<evidence type="ECO:0000313" key="3">
    <source>
        <dbReference type="Proteomes" id="UP000075714"/>
    </source>
</evidence>
<proteinExistence type="predicted"/>
<dbReference type="AlphaFoldDB" id="A0A150GFV9"/>
<sequence length="1156" mass="112703">MDTHTGNGPPPTSGGIAARIASCIPGGHNPAGLSEAPPSPFTPGPPAGAAAAYADVGEVAAPLTAATDGSGAAASASPPLPPSAAAALCARGLPLLTPPSAGRFDVLAAQAAVAAAVQLRRAQSSGDGRARWPQPQPQPQPQPPQPPSGFQLAAIPSLSQARTQGAQPAVGRSESCRWRTQPGGEEAQLSPPVQVTWGGAVPFLEPPEFEPVLPGVRPMQPPQPSPQSRQPPQGQPFESTECPAGFEFDCGQVGCPDGTDAAGISFAAAAAAVTSSATPQAGLLTAHAPDHDAAVATRPALPLYCLVARSSGGDGGGVGDFSSRALPTLDGFAAAVRANWSALSAVDSEYSPRPTGHGDADGDGNRADETSVPLDLYSALPSARQRGAAESAHLTSFDTGVRSGGASGAGGAAGGRLSPPVSAAACSQAVNRYGSLLMSSAGWRCTEMFDIQDVMLLSRLEAAAQYDNANAAAMSATSALIGSTTAAAALGTVTTEATEPRRLAAPSRGGFLDGPSRRGIELGSGRLQSSPGMSPAAQGGLYGSSGGGLLQPPSLRGKAARKLSTVFDECAHEEGVQGCKQGRAAASGRRAASVGTQWARYRSSSARCLETSQATAAVSSPFGAAARGTSVGLLPAGDASGGMGRQCSVFGMESLPDAGAGYGGGGGGAGGGSAGTALAAASSGLLVGASSWGTALESKLSRPSGAGGWAALAASGGAGGGGSRIGGDWSATLEELRERVTPRPSIAGGTGGTGGSGGAPRADAAASAYTSPPPSVRSARAPSRLGMLAAQAEVQPAVAVAAAADADADADADAADAAAAPGVGEGRPASDCRAGIGRYGPEAALEKSSRPAAAAAASAASASAAAASTATAPGVCFGSGSATGIGRGGRLLELLGLSPKSPSAAAAATAALGKAVGRAKSMVASRSAADRFAADAAGRHGAAAAVGAGGARLALWRPSSGGAAAAAAVTAMAASPDASPRARHPPVASYAAWAGTAGESQQAAVSKDGEETKLRIAAAAATAGGGGAAFGDSGADVHAPPRSKARLRGFLCALLPAKEWRKRASARDADGSSDVSSHRGPALGSFSTASEAEPGLRDGGRDASVVRVAEARARSAAAVQGCNSPRMWRGARWGSVSSSLSALATARPRATGSDHN</sequence>
<feature type="compositionally biased region" description="Low complexity" evidence="1">
    <location>
        <begin position="759"/>
        <end position="780"/>
    </location>
</feature>